<reference evidence="2 3" key="1">
    <citation type="journal article" date="2013" name="Genome Announc.">
        <title>Draft Genome Sequence of 'Candidatus Halobonum tyrrellensis' Strain G22, Isolated from the Hypersaline Waters of Lake Tyrrell, Australia.</title>
        <authorList>
            <person name="Ugalde J.A."/>
            <person name="Narasingarao P."/>
            <person name="Kuo S."/>
            <person name="Podell S."/>
            <person name="Allen E.E."/>
        </authorList>
    </citation>
    <scope>NUCLEOTIDE SEQUENCE [LARGE SCALE GENOMIC DNA]</scope>
    <source>
        <strain evidence="2 3">G22</strain>
    </source>
</reference>
<evidence type="ECO:0000256" key="1">
    <source>
        <dbReference type="SAM" id="Phobius"/>
    </source>
</evidence>
<organism evidence="2 3">
    <name type="scientific">Candidatus Halobonum tyrrellensis G22</name>
    <dbReference type="NCBI Taxonomy" id="1324957"/>
    <lineage>
        <taxon>Archaea</taxon>
        <taxon>Methanobacteriati</taxon>
        <taxon>Methanobacteriota</taxon>
        <taxon>Stenosarchaea group</taxon>
        <taxon>Halobacteria</taxon>
        <taxon>Halobacteriales</taxon>
        <taxon>Haloferacaceae</taxon>
        <taxon>Candidatus Halobonum</taxon>
    </lineage>
</organism>
<dbReference type="Proteomes" id="UP000017840">
    <property type="component" value="Unassembled WGS sequence"/>
</dbReference>
<proteinExistence type="predicted"/>
<keyword evidence="1" id="KW-0812">Transmembrane</keyword>
<evidence type="ECO:0000313" key="3">
    <source>
        <dbReference type="Proteomes" id="UP000017840"/>
    </source>
</evidence>
<dbReference type="AlphaFoldDB" id="V4HJL2"/>
<dbReference type="EMBL" id="ASGZ01000002">
    <property type="protein sequence ID" value="ESP89948.1"/>
    <property type="molecule type" value="Genomic_DNA"/>
</dbReference>
<keyword evidence="1" id="KW-0472">Membrane</keyword>
<protein>
    <submittedName>
        <fullName evidence="2">Uncharacterized protein</fullName>
    </submittedName>
</protein>
<evidence type="ECO:0000313" key="2">
    <source>
        <dbReference type="EMBL" id="ESP89948.1"/>
    </source>
</evidence>
<feature type="transmembrane region" description="Helical" evidence="1">
    <location>
        <begin position="66"/>
        <end position="87"/>
    </location>
</feature>
<keyword evidence="3" id="KW-1185">Reference proteome</keyword>
<gene>
    <name evidence="2" type="ORF">K933_00257</name>
</gene>
<comment type="caution">
    <text evidence="2">The sequence shown here is derived from an EMBL/GenBank/DDBJ whole genome shotgun (WGS) entry which is preliminary data.</text>
</comment>
<feature type="transmembrane region" description="Helical" evidence="1">
    <location>
        <begin position="7"/>
        <end position="24"/>
    </location>
</feature>
<accession>V4HJL2</accession>
<name>V4HJL2_9EURY</name>
<keyword evidence="1" id="KW-1133">Transmembrane helix</keyword>
<sequence>MYGGGGLVTLGIVVMGLINVLVGYESPLYVYELTSGGETTTGQVVAPALVPEGATVVASPLFGPTLRAYVVALGLIVFGLYGVYRLFDG</sequence>